<evidence type="ECO:0000259" key="1">
    <source>
        <dbReference type="PROSITE" id="PS51379"/>
    </source>
</evidence>
<protein>
    <submittedName>
        <fullName evidence="2">4Fe-4S binding protein</fullName>
    </submittedName>
</protein>
<dbReference type="InterPro" id="IPR052911">
    <property type="entry name" value="Corrinoid_activation_enz"/>
</dbReference>
<comment type="caution">
    <text evidence="2">The sequence shown here is derived from an EMBL/GenBank/DDBJ whole genome shotgun (WGS) entry which is preliminary data.</text>
</comment>
<accession>A0ABS9WDN2</accession>
<evidence type="ECO:0000313" key="3">
    <source>
        <dbReference type="Proteomes" id="UP001430755"/>
    </source>
</evidence>
<dbReference type="Pfam" id="PF12838">
    <property type="entry name" value="Fer4_7"/>
    <property type="match status" value="1"/>
</dbReference>
<dbReference type="Gene3D" id="3.30.70.20">
    <property type="match status" value="1"/>
</dbReference>
<gene>
    <name evidence="2" type="ORF">LPT13_01155</name>
</gene>
<feature type="domain" description="4Fe-4S ferredoxin-type" evidence="1">
    <location>
        <begin position="4"/>
        <end position="33"/>
    </location>
</feature>
<sequence>MIRRIIEIDEEKCTGCRLCVDACHEGAIGMVDGKARLLRDDYCDGLGDCLPACPTDAITFIEREADAYDEAAVVAHLAARQAAELRVEDAADAASARPAAGGCPGSRARELGGGMGASPSAPAASERVVAVPAEATGFQLDQLPSRLMQWPAQIKLVPVQAPYYEGRGLLIAADCTAFACASFHERLMRGKVTIIGCPKLDEGSYVDKLAAIIEANLITSVTVARMEVPCCGGLERAAAEALARSGKDLPFEVVTFSVNGDVLA</sequence>
<feature type="domain" description="4Fe-4S ferredoxin-type" evidence="1">
    <location>
        <begin position="34"/>
        <end position="63"/>
    </location>
</feature>
<dbReference type="PANTHER" id="PTHR42895">
    <property type="entry name" value="IRON-SULFUR CLUSTER-BINDING PROTEIN-RELATED"/>
    <property type="match status" value="1"/>
</dbReference>
<name>A0ABS9WDN2_9ACTN</name>
<reference evidence="2" key="1">
    <citation type="submission" date="2021-11" db="EMBL/GenBank/DDBJ databases">
        <title>A Novel Adlercreutzia Species, isolated from a Allomyrina dichotoma larva feces.</title>
        <authorList>
            <person name="Suh M.K."/>
        </authorList>
    </citation>
    <scope>NUCLEOTIDE SEQUENCE</scope>
    <source>
        <strain evidence="2">JBNU-10</strain>
    </source>
</reference>
<dbReference type="RefSeq" id="WP_242162677.1">
    <property type="nucleotide sequence ID" value="NZ_JAJMLW010000001.1"/>
</dbReference>
<evidence type="ECO:0000313" key="2">
    <source>
        <dbReference type="EMBL" id="MCI2240963.1"/>
    </source>
</evidence>
<organism evidence="2 3">
    <name type="scientific">Adlercreutzia faecimuris</name>
    <dbReference type="NCBI Taxonomy" id="2897341"/>
    <lineage>
        <taxon>Bacteria</taxon>
        <taxon>Bacillati</taxon>
        <taxon>Actinomycetota</taxon>
        <taxon>Coriobacteriia</taxon>
        <taxon>Eggerthellales</taxon>
        <taxon>Eggerthellaceae</taxon>
        <taxon>Adlercreutzia</taxon>
    </lineage>
</organism>
<proteinExistence type="predicted"/>
<keyword evidence="3" id="KW-1185">Reference proteome</keyword>
<dbReference type="PANTHER" id="PTHR42895:SF1">
    <property type="entry name" value="IRON-SULFUR CLUSTER PROTEIN"/>
    <property type="match status" value="1"/>
</dbReference>
<dbReference type="InterPro" id="IPR017896">
    <property type="entry name" value="4Fe4S_Fe-S-bd"/>
</dbReference>
<dbReference type="PROSITE" id="PS51379">
    <property type="entry name" value="4FE4S_FER_2"/>
    <property type="match status" value="2"/>
</dbReference>
<dbReference type="EMBL" id="JAJMLW010000001">
    <property type="protein sequence ID" value="MCI2240963.1"/>
    <property type="molecule type" value="Genomic_DNA"/>
</dbReference>
<dbReference type="Proteomes" id="UP001430755">
    <property type="component" value="Unassembled WGS sequence"/>
</dbReference>
<dbReference type="SUPFAM" id="SSF54862">
    <property type="entry name" value="4Fe-4S ferredoxins"/>
    <property type="match status" value="1"/>
</dbReference>